<name>A0A0D0A9Y4_9AGAM</name>
<proteinExistence type="predicted"/>
<organism evidence="3 4">
    <name type="scientific">Suillus luteus UH-Slu-Lm8-n1</name>
    <dbReference type="NCBI Taxonomy" id="930992"/>
    <lineage>
        <taxon>Eukaryota</taxon>
        <taxon>Fungi</taxon>
        <taxon>Dikarya</taxon>
        <taxon>Basidiomycota</taxon>
        <taxon>Agaricomycotina</taxon>
        <taxon>Agaricomycetes</taxon>
        <taxon>Agaricomycetidae</taxon>
        <taxon>Boletales</taxon>
        <taxon>Suillineae</taxon>
        <taxon>Suillaceae</taxon>
        <taxon>Suillus</taxon>
    </lineage>
</organism>
<feature type="chain" id="PRO_5002207467" evidence="2">
    <location>
        <begin position="22"/>
        <end position="295"/>
    </location>
</feature>
<dbReference type="EMBL" id="KN835384">
    <property type="protein sequence ID" value="KIK38601.1"/>
    <property type="molecule type" value="Genomic_DNA"/>
</dbReference>
<keyword evidence="4" id="KW-1185">Reference proteome</keyword>
<dbReference type="STRING" id="930992.A0A0D0A9Y4"/>
<evidence type="ECO:0000313" key="3">
    <source>
        <dbReference type="EMBL" id="KIK38601.1"/>
    </source>
</evidence>
<evidence type="ECO:0000256" key="1">
    <source>
        <dbReference type="SAM" id="Phobius"/>
    </source>
</evidence>
<dbReference type="InParanoid" id="A0A0D0A9Y4"/>
<evidence type="ECO:0000256" key="2">
    <source>
        <dbReference type="SAM" id="SignalP"/>
    </source>
</evidence>
<keyword evidence="2" id="KW-0732">Signal</keyword>
<sequence length="295" mass="32385">MRLSILPILVAGAGIASRVSAEPLRLLESPSNANANIRFGHALANANVNGNDDSDNVARLVRPSLVMTTSTEVKGKHHFCGASLKAKALRMSNAFRHALGLPLIEMGDHDTFKGEIASNPGPVSGELHILPIPLFAQPVTPIVAASSSEKENSGDVKELLPDGSVLRVYRHHEAESHHHHHEAGSHHHNHHAMKHKKAGSFLRRVHRAIMALGLWEGRAVAFVLGCGIGVLLRMFWVMSVLAYRTVRGERLEEVSHGYIMFEHDAENNFVPPPEYTDEKVKVAEVEAQEIETRVD</sequence>
<protein>
    <submittedName>
        <fullName evidence="3">Uncharacterized protein</fullName>
    </submittedName>
</protein>
<feature type="transmembrane region" description="Helical" evidence="1">
    <location>
        <begin position="219"/>
        <end position="243"/>
    </location>
</feature>
<reference evidence="3 4" key="1">
    <citation type="submission" date="2014-04" db="EMBL/GenBank/DDBJ databases">
        <authorList>
            <consortium name="DOE Joint Genome Institute"/>
            <person name="Kuo A."/>
            <person name="Ruytinx J."/>
            <person name="Rineau F."/>
            <person name="Colpaert J."/>
            <person name="Kohler A."/>
            <person name="Nagy L.G."/>
            <person name="Floudas D."/>
            <person name="Copeland A."/>
            <person name="Barry K.W."/>
            <person name="Cichocki N."/>
            <person name="Veneault-Fourrey C."/>
            <person name="LaButti K."/>
            <person name="Lindquist E.A."/>
            <person name="Lipzen A."/>
            <person name="Lundell T."/>
            <person name="Morin E."/>
            <person name="Murat C."/>
            <person name="Sun H."/>
            <person name="Tunlid A."/>
            <person name="Henrissat B."/>
            <person name="Grigoriev I.V."/>
            <person name="Hibbett D.S."/>
            <person name="Martin F."/>
            <person name="Nordberg H.P."/>
            <person name="Cantor M.N."/>
            <person name="Hua S.X."/>
        </authorList>
    </citation>
    <scope>NUCLEOTIDE SEQUENCE [LARGE SCALE GENOMIC DNA]</scope>
    <source>
        <strain evidence="3 4">UH-Slu-Lm8-n1</strain>
    </source>
</reference>
<dbReference type="HOGENOM" id="CLU_082771_0_0_1"/>
<feature type="signal peptide" evidence="2">
    <location>
        <begin position="1"/>
        <end position="21"/>
    </location>
</feature>
<gene>
    <name evidence="3" type="ORF">CY34DRAFT_809196</name>
</gene>
<dbReference type="AlphaFoldDB" id="A0A0D0A9Y4"/>
<accession>A0A0D0A9Y4</accession>
<keyword evidence="1" id="KW-0472">Membrane</keyword>
<keyword evidence="1" id="KW-1133">Transmembrane helix</keyword>
<evidence type="ECO:0000313" key="4">
    <source>
        <dbReference type="Proteomes" id="UP000054485"/>
    </source>
</evidence>
<dbReference type="Proteomes" id="UP000054485">
    <property type="component" value="Unassembled WGS sequence"/>
</dbReference>
<reference evidence="4" key="2">
    <citation type="submission" date="2015-01" db="EMBL/GenBank/DDBJ databases">
        <title>Evolutionary Origins and Diversification of the Mycorrhizal Mutualists.</title>
        <authorList>
            <consortium name="DOE Joint Genome Institute"/>
            <consortium name="Mycorrhizal Genomics Consortium"/>
            <person name="Kohler A."/>
            <person name="Kuo A."/>
            <person name="Nagy L.G."/>
            <person name="Floudas D."/>
            <person name="Copeland A."/>
            <person name="Barry K.W."/>
            <person name="Cichocki N."/>
            <person name="Veneault-Fourrey C."/>
            <person name="LaButti K."/>
            <person name="Lindquist E.A."/>
            <person name="Lipzen A."/>
            <person name="Lundell T."/>
            <person name="Morin E."/>
            <person name="Murat C."/>
            <person name="Riley R."/>
            <person name="Ohm R."/>
            <person name="Sun H."/>
            <person name="Tunlid A."/>
            <person name="Henrissat B."/>
            <person name="Grigoriev I.V."/>
            <person name="Hibbett D.S."/>
            <person name="Martin F."/>
        </authorList>
    </citation>
    <scope>NUCLEOTIDE SEQUENCE [LARGE SCALE GENOMIC DNA]</scope>
    <source>
        <strain evidence="4">UH-Slu-Lm8-n1</strain>
    </source>
</reference>
<dbReference type="OrthoDB" id="3233375at2759"/>
<keyword evidence="1" id="KW-0812">Transmembrane</keyword>